<evidence type="ECO:0000256" key="2">
    <source>
        <dbReference type="ARBA" id="ARBA00022649"/>
    </source>
</evidence>
<dbReference type="GO" id="GO:0004540">
    <property type="term" value="F:RNA nuclease activity"/>
    <property type="evidence" value="ECO:0007669"/>
    <property type="project" value="InterPro"/>
</dbReference>
<comment type="caution">
    <text evidence="10">The sequence shown here is derived from an EMBL/GenBank/DDBJ whole genome shotgun (WGS) entry which is preliminary data.</text>
</comment>
<organism evidence="10 11">
    <name type="scientific">Candidatus Neomicrothrix parvicella RN1</name>
    <dbReference type="NCBI Taxonomy" id="1229780"/>
    <lineage>
        <taxon>Bacteria</taxon>
        <taxon>Bacillati</taxon>
        <taxon>Actinomycetota</taxon>
        <taxon>Acidimicrobiia</taxon>
        <taxon>Acidimicrobiales</taxon>
        <taxon>Microthrixaceae</taxon>
        <taxon>Candidatus Neomicrothrix</taxon>
    </lineage>
</organism>
<evidence type="ECO:0000256" key="5">
    <source>
        <dbReference type="ARBA" id="ARBA00022801"/>
    </source>
</evidence>
<proteinExistence type="inferred from homology"/>
<dbReference type="Pfam" id="PF01850">
    <property type="entry name" value="PIN"/>
    <property type="match status" value="1"/>
</dbReference>
<dbReference type="RefSeq" id="WP_012229653.1">
    <property type="nucleotide sequence ID" value="NZ_HG422565.1"/>
</dbReference>
<evidence type="ECO:0000256" key="4">
    <source>
        <dbReference type="ARBA" id="ARBA00022723"/>
    </source>
</evidence>
<dbReference type="HAMAP" id="MF_00265">
    <property type="entry name" value="VapC_Nob1"/>
    <property type="match status" value="1"/>
</dbReference>
<evidence type="ECO:0000256" key="7">
    <source>
        <dbReference type="ARBA" id="ARBA00038093"/>
    </source>
</evidence>
<dbReference type="Proteomes" id="UP000018291">
    <property type="component" value="Unassembled WGS sequence"/>
</dbReference>
<dbReference type="STRING" id="1229780.BN381_60070"/>
<comment type="function">
    <text evidence="8">Toxic component of a toxin-antitoxin (TA) system. An RNase.</text>
</comment>
<dbReference type="InterPro" id="IPR002716">
    <property type="entry name" value="PIN_dom"/>
</dbReference>
<keyword evidence="8" id="KW-0800">Toxin</keyword>
<keyword evidence="6 8" id="KW-0460">Magnesium</keyword>
<feature type="domain" description="PIN" evidence="9">
    <location>
        <begin position="11"/>
        <end position="126"/>
    </location>
</feature>
<accession>R4Z6A5</accession>
<reference evidence="10 11" key="1">
    <citation type="journal article" date="2013" name="ISME J.">
        <title>Metabolic model for the filamentous 'Candidatus Microthrix parvicella' based on genomic and metagenomic analyses.</title>
        <authorList>
            <person name="Jon McIlroy S."/>
            <person name="Kristiansen R."/>
            <person name="Albertsen M."/>
            <person name="Michael Karst S."/>
            <person name="Rossetti S."/>
            <person name="Lund Nielsen J."/>
            <person name="Tandoi V."/>
            <person name="James Seviour R."/>
            <person name="Nielsen P.H."/>
        </authorList>
    </citation>
    <scope>NUCLEOTIDE SEQUENCE [LARGE SCALE GENOMIC DNA]</scope>
    <source>
        <strain evidence="10 11">RN1</strain>
    </source>
</reference>
<keyword evidence="5 8" id="KW-0378">Hydrolase</keyword>
<protein>
    <recommendedName>
        <fullName evidence="8">Ribonuclease VapC</fullName>
        <shortName evidence="8">RNase VapC</shortName>
        <ecNumber evidence="8">3.1.-.-</ecNumber>
    </recommendedName>
    <alternativeName>
        <fullName evidence="8">Toxin VapC</fullName>
    </alternativeName>
</protein>
<dbReference type="InterPro" id="IPR050556">
    <property type="entry name" value="Type_II_TA_system_RNase"/>
</dbReference>
<dbReference type="EMBL" id="CANL01000056">
    <property type="protein sequence ID" value="CCM65166.1"/>
    <property type="molecule type" value="Genomic_DNA"/>
</dbReference>
<keyword evidence="3 8" id="KW-0540">Nuclease</keyword>
<dbReference type="EC" id="3.1.-.-" evidence="8"/>
<name>R4Z6A5_9ACTN</name>
<dbReference type="PANTHER" id="PTHR33653">
    <property type="entry name" value="RIBONUCLEASE VAPC2"/>
    <property type="match status" value="1"/>
</dbReference>
<evidence type="ECO:0000313" key="10">
    <source>
        <dbReference type="EMBL" id="CCM65166.1"/>
    </source>
</evidence>
<dbReference type="InterPro" id="IPR029060">
    <property type="entry name" value="PIN-like_dom_sf"/>
</dbReference>
<dbReference type="GO" id="GO:0016787">
    <property type="term" value="F:hydrolase activity"/>
    <property type="evidence" value="ECO:0007669"/>
    <property type="project" value="UniProtKB-KW"/>
</dbReference>
<comment type="cofactor">
    <cofactor evidence="1 8">
        <name>Mg(2+)</name>
        <dbReference type="ChEBI" id="CHEBI:18420"/>
    </cofactor>
</comment>
<dbReference type="GO" id="GO:0090729">
    <property type="term" value="F:toxin activity"/>
    <property type="evidence" value="ECO:0007669"/>
    <property type="project" value="UniProtKB-KW"/>
</dbReference>
<dbReference type="AlphaFoldDB" id="R4Z6A5"/>
<dbReference type="Gene3D" id="3.40.50.1010">
    <property type="entry name" value="5'-nuclease"/>
    <property type="match status" value="1"/>
</dbReference>
<dbReference type="GO" id="GO:0000287">
    <property type="term" value="F:magnesium ion binding"/>
    <property type="evidence" value="ECO:0007669"/>
    <property type="project" value="UniProtKB-UniRule"/>
</dbReference>
<comment type="similarity">
    <text evidence="7 8">Belongs to the PINc/VapC protein family.</text>
</comment>
<feature type="binding site" evidence="8">
    <location>
        <position position="101"/>
    </location>
    <ligand>
        <name>Mg(2+)</name>
        <dbReference type="ChEBI" id="CHEBI:18420"/>
    </ligand>
</feature>
<dbReference type="PANTHER" id="PTHR33653:SF1">
    <property type="entry name" value="RIBONUCLEASE VAPC2"/>
    <property type="match status" value="1"/>
</dbReference>
<evidence type="ECO:0000256" key="8">
    <source>
        <dbReference type="HAMAP-Rule" id="MF_00265"/>
    </source>
</evidence>
<sequence>MGHLAVPLPAVFDTSIFVGQERRGLGVLAEWAPVVSVITVAELSFGVAAAGSEEIRDRRAATLTDARSAPVVGLDDNGPVDVVTAWVRLRSGLAGRMPANDSWIAATALALRIPVLTQDDDFDAASKMIQVVRVPSPATTG</sequence>
<dbReference type="eggNOG" id="COG1487">
    <property type="taxonomic scope" value="Bacteria"/>
</dbReference>
<dbReference type="OrthoDB" id="9799448at2"/>
<dbReference type="SUPFAM" id="SSF88723">
    <property type="entry name" value="PIN domain-like"/>
    <property type="match status" value="1"/>
</dbReference>
<gene>
    <name evidence="8" type="primary">vapC</name>
    <name evidence="10" type="ORF">BN381_60070</name>
</gene>
<keyword evidence="2 8" id="KW-1277">Toxin-antitoxin system</keyword>
<evidence type="ECO:0000259" key="9">
    <source>
        <dbReference type="Pfam" id="PF01850"/>
    </source>
</evidence>
<feature type="binding site" evidence="8">
    <location>
        <position position="13"/>
    </location>
    <ligand>
        <name>Mg(2+)</name>
        <dbReference type="ChEBI" id="CHEBI:18420"/>
    </ligand>
</feature>
<keyword evidence="11" id="KW-1185">Reference proteome</keyword>
<evidence type="ECO:0000313" key="11">
    <source>
        <dbReference type="Proteomes" id="UP000018291"/>
    </source>
</evidence>
<dbReference type="InterPro" id="IPR022907">
    <property type="entry name" value="VapC_family"/>
</dbReference>
<evidence type="ECO:0000256" key="6">
    <source>
        <dbReference type="ARBA" id="ARBA00022842"/>
    </source>
</evidence>
<evidence type="ECO:0000256" key="1">
    <source>
        <dbReference type="ARBA" id="ARBA00001946"/>
    </source>
</evidence>
<evidence type="ECO:0000256" key="3">
    <source>
        <dbReference type="ARBA" id="ARBA00022722"/>
    </source>
</evidence>
<keyword evidence="4 8" id="KW-0479">Metal-binding</keyword>
<dbReference type="HOGENOM" id="CLU_118482_6_0_11"/>